<name>M2SUI9_COCH5</name>
<gene>
    <name evidence="2" type="ORF">COCHEDRAFT_1022561</name>
</gene>
<dbReference type="Proteomes" id="UP000016936">
    <property type="component" value="Unassembled WGS sequence"/>
</dbReference>
<reference evidence="3" key="2">
    <citation type="journal article" date="2013" name="PLoS Genet.">
        <title>Comparative genome structure, secondary metabolite, and effector coding capacity across Cochliobolus pathogens.</title>
        <authorList>
            <person name="Condon B.J."/>
            <person name="Leng Y."/>
            <person name="Wu D."/>
            <person name="Bushley K.E."/>
            <person name="Ohm R.A."/>
            <person name="Otillar R."/>
            <person name="Martin J."/>
            <person name="Schackwitz W."/>
            <person name="Grimwood J."/>
            <person name="MohdZainudin N."/>
            <person name="Xue C."/>
            <person name="Wang R."/>
            <person name="Manning V.A."/>
            <person name="Dhillon B."/>
            <person name="Tu Z.J."/>
            <person name="Steffenson B.J."/>
            <person name="Salamov A."/>
            <person name="Sun H."/>
            <person name="Lowry S."/>
            <person name="LaButti K."/>
            <person name="Han J."/>
            <person name="Copeland A."/>
            <person name="Lindquist E."/>
            <person name="Barry K."/>
            <person name="Schmutz J."/>
            <person name="Baker S.E."/>
            <person name="Ciuffetti L.M."/>
            <person name="Grigoriev I.V."/>
            <person name="Zhong S."/>
            <person name="Turgeon B.G."/>
        </authorList>
    </citation>
    <scope>NUCLEOTIDE SEQUENCE [LARGE SCALE GENOMIC DNA]</scope>
    <source>
        <strain evidence="3">C5 / ATCC 48332 / race O</strain>
    </source>
</reference>
<feature type="compositionally biased region" description="Basic and acidic residues" evidence="1">
    <location>
        <begin position="1"/>
        <end position="12"/>
    </location>
</feature>
<evidence type="ECO:0000256" key="1">
    <source>
        <dbReference type="SAM" id="MobiDB-lite"/>
    </source>
</evidence>
<feature type="region of interest" description="Disordered" evidence="1">
    <location>
        <begin position="1"/>
        <end position="29"/>
    </location>
</feature>
<organism evidence="2 3">
    <name type="scientific">Cochliobolus heterostrophus (strain C5 / ATCC 48332 / race O)</name>
    <name type="common">Southern corn leaf blight fungus</name>
    <name type="synonym">Bipolaris maydis</name>
    <dbReference type="NCBI Taxonomy" id="701091"/>
    <lineage>
        <taxon>Eukaryota</taxon>
        <taxon>Fungi</taxon>
        <taxon>Dikarya</taxon>
        <taxon>Ascomycota</taxon>
        <taxon>Pezizomycotina</taxon>
        <taxon>Dothideomycetes</taxon>
        <taxon>Pleosporomycetidae</taxon>
        <taxon>Pleosporales</taxon>
        <taxon>Pleosporineae</taxon>
        <taxon>Pleosporaceae</taxon>
        <taxon>Bipolaris</taxon>
    </lineage>
</organism>
<dbReference type="AlphaFoldDB" id="M2SUI9"/>
<dbReference type="EMBL" id="KB445579">
    <property type="protein sequence ID" value="EMD89010.1"/>
    <property type="molecule type" value="Genomic_DNA"/>
</dbReference>
<protein>
    <submittedName>
        <fullName evidence="2">Uncharacterized protein</fullName>
    </submittedName>
</protein>
<reference evidence="2 3" key="1">
    <citation type="journal article" date="2012" name="PLoS Pathog.">
        <title>Diverse lifestyles and strategies of plant pathogenesis encoded in the genomes of eighteen Dothideomycetes fungi.</title>
        <authorList>
            <person name="Ohm R.A."/>
            <person name="Feau N."/>
            <person name="Henrissat B."/>
            <person name="Schoch C.L."/>
            <person name="Horwitz B.A."/>
            <person name="Barry K.W."/>
            <person name="Condon B.J."/>
            <person name="Copeland A.C."/>
            <person name="Dhillon B."/>
            <person name="Glaser F."/>
            <person name="Hesse C.N."/>
            <person name="Kosti I."/>
            <person name="LaButti K."/>
            <person name="Lindquist E.A."/>
            <person name="Lucas S."/>
            <person name="Salamov A.A."/>
            <person name="Bradshaw R.E."/>
            <person name="Ciuffetti L."/>
            <person name="Hamelin R.C."/>
            <person name="Kema G.H.J."/>
            <person name="Lawrence C."/>
            <person name="Scott J.A."/>
            <person name="Spatafora J.W."/>
            <person name="Turgeon B.G."/>
            <person name="de Wit P.J.G.M."/>
            <person name="Zhong S."/>
            <person name="Goodwin S.B."/>
            <person name="Grigoriev I.V."/>
        </authorList>
    </citation>
    <scope>NUCLEOTIDE SEQUENCE [LARGE SCALE GENOMIC DNA]</scope>
    <source>
        <strain evidence="3">C5 / ATCC 48332 / race O</strain>
    </source>
</reference>
<evidence type="ECO:0000313" key="3">
    <source>
        <dbReference type="Proteomes" id="UP000016936"/>
    </source>
</evidence>
<proteinExistence type="predicted"/>
<keyword evidence="3" id="KW-1185">Reference proteome</keyword>
<dbReference type="HOGENOM" id="CLU_2775755_0_0_1"/>
<accession>M2SUI9</accession>
<sequence>MDTDVRRLDTKHNAIKHKPSPSSTKSPSKEFAPAAVMHFLMLVDVLDLRKTNHFDRGPIHVVSLCGPCV</sequence>
<evidence type="ECO:0000313" key="2">
    <source>
        <dbReference type="EMBL" id="EMD89010.1"/>
    </source>
</evidence>